<dbReference type="EC" id="2.7.1.180" evidence="1"/>
<dbReference type="Proteomes" id="UP001138894">
    <property type="component" value="Unassembled WGS sequence"/>
</dbReference>
<sequence length="329" mass="37366">MRKSMFLFLIAIVCTCCKEDKKQPELTKLSGPVFGTSFNIQYYSEEGANYKKQFDSLFAVVNQSLSTYIPDSDISRLNRNEDVEVDHHFKRVFKTSKEVYRTTEGVFDPTIGNVVNAWSFGAEKNKFLTDSTAIDSLMQYVGLNRVGLVGNRLKKPKESYIEFNAIAKGYGLDVIAEFLENKEIENYLIEIGGEVRVKGKNVEKKSPWRVGLDEPRFDGQHSVYKAITLKDEAMATSGTYRKFKTDEKGNRYAHIINTKTGYPTKTNVLSVSVIAEDCMTADAYATAFQAMGIENVTYFLQSHPELKAFIIFENDKQEIETLNLNNFPE</sequence>
<dbReference type="RefSeq" id="WP_218546665.1">
    <property type="nucleotide sequence ID" value="NZ_JAGSPD010000009.1"/>
</dbReference>
<evidence type="ECO:0000313" key="2">
    <source>
        <dbReference type="EMBL" id="MBV7269808.1"/>
    </source>
</evidence>
<dbReference type="PANTHER" id="PTHR30040:SF2">
    <property type="entry name" value="FAD:PROTEIN FMN TRANSFERASE"/>
    <property type="match status" value="1"/>
</dbReference>
<dbReference type="PANTHER" id="PTHR30040">
    <property type="entry name" value="THIAMINE BIOSYNTHESIS LIPOPROTEIN APBE"/>
    <property type="match status" value="1"/>
</dbReference>
<organism evidence="2 3">
    <name type="scientific">Winogradskyella luteola</name>
    <dbReference type="NCBI Taxonomy" id="2828330"/>
    <lineage>
        <taxon>Bacteria</taxon>
        <taxon>Pseudomonadati</taxon>
        <taxon>Bacteroidota</taxon>
        <taxon>Flavobacteriia</taxon>
        <taxon>Flavobacteriales</taxon>
        <taxon>Flavobacteriaceae</taxon>
        <taxon>Winogradskyella</taxon>
    </lineage>
</organism>
<comment type="similarity">
    <text evidence="1">Belongs to the ApbE family.</text>
</comment>
<accession>A0A9X1FB85</accession>
<gene>
    <name evidence="2" type="ORF">KCG49_11480</name>
</gene>
<proteinExistence type="inferred from homology"/>
<keyword evidence="3" id="KW-1185">Reference proteome</keyword>
<keyword evidence="1 2" id="KW-0808">Transferase</keyword>
<comment type="caution">
    <text evidence="2">The sequence shown here is derived from an EMBL/GenBank/DDBJ whole genome shotgun (WGS) entry which is preliminary data.</text>
</comment>
<name>A0A9X1FB85_9FLAO</name>
<evidence type="ECO:0000313" key="3">
    <source>
        <dbReference type="Proteomes" id="UP001138894"/>
    </source>
</evidence>
<dbReference type="PIRSF" id="PIRSF006268">
    <property type="entry name" value="ApbE"/>
    <property type="match status" value="1"/>
</dbReference>
<keyword evidence="1" id="KW-0285">Flavoprotein</keyword>
<dbReference type="InterPro" id="IPR024932">
    <property type="entry name" value="ApbE"/>
</dbReference>
<dbReference type="GO" id="GO:0016740">
    <property type="term" value="F:transferase activity"/>
    <property type="evidence" value="ECO:0007669"/>
    <property type="project" value="UniProtKB-KW"/>
</dbReference>
<keyword evidence="1" id="KW-0274">FAD</keyword>
<keyword evidence="1" id="KW-0460">Magnesium</keyword>
<dbReference type="EMBL" id="JAGSPD010000009">
    <property type="protein sequence ID" value="MBV7269808.1"/>
    <property type="molecule type" value="Genomic_DNA"/>
</dbReference>
<keyword evidence="1" id="KW-0479">Metal-binding</keyword>
<dbReference type="AlphaFoldDB" id="A0A9X1FB85"/>
<reference evidence="2" key="1">
    <citation type="submission" date="2021-04" db="EMBL/GenBank/DDBJ databases">
        <authorList>
            <person name="Pira H."/>
            <person name="Risdian C."/>
            <person name="Wink J."/>
        </authorList>
    </citation>
    <scope>NUCLEOTIDE SEQUENCE</scope>
    <source>
        <strain evidence="2">WHY3</strain>
    </source>
</reference>
<dbReference type="Pfam" id="PF02424">
    <property type="entry name" value="ApbE"/>
    <property type="match status" value="1"/>
</dbReference>
<protein>
    <recommendedName>
        <fullName evidence="1">FAD:protein FMN transferase</fullName>
        <ecNumber evidence="1">2.7.1.180</ecNumber>
    </recommendedName>
    <alternativeName>
        <fullName evidence="1">Flavin transferase</fullName>
    </alternativeName>
</protein>
<evidence type="ECO:0000256" key="1">
    <source>
        <dbReference type="PIRNR" id="PIRNR006268"/>
    </source>
</evidence>
<comment type="catalytic activity">
    <reaction evidence="1">
        <text>L-threonyl-[protein] + FAD = FMN-L-threonyl-[protein] + AMP + H(+)</text>
        <dbReference type="Rhea" id="RHEA:36847"/>
        <dbReference type="Rhea" id="RHEA-COMP:11060"/>
        <dbReference type="Rhea" id="RHEA-COMP:11061"/>
        <dbReference type="ChEBI" id="CHEBI:15378"/>
        <dbReference type="ChEBI" id="CHEBI:30013"/>
        <dbReference type="ChEBI" id="CHEBI:57692"/>
        <dbReference type="ChEBI" id="CHEBI:74257"/>
        <dbReference type="ChEBI" id="CHEBI:456215"/>
        <dbReference type="EC" id="2.7.1.180"/>
    </reaction>
</comment>